<comment type="cofactor">
    <cofactor evidence="1">
        <name>Zn(2+)</name>
        <dbReference type="ChEBI" id="CHEBI:29105"/>
    </cofactor>
</comment>
<dbReference type="InterPro" id="IPR036291">
    <property type="entry name" value="NAD(P)-bd_dom_sf"/>
</dbReference>
<name>A0A510DYM9_9CREN</name>
<dbReference type="EMBL" id="AP018930">
    <property type="protein sequence ID" value="BBG27842.1"/>
    <property type="molecule type" value="Genomic_DNA"/>
</dbReference>
<dbReference type="Proteomes" id="UP000322983">
    <property type="component" value="Chromosome"/>
</dbReference>
<dbReference type="STRING" id="1294262.GCA_001316085_02060"/>
<evidence type="ECO:0000256" key="1">
    <source>
        <dbReference type="ARBA" id="ARBA00001947"/>
    </source>
</evidence>
<evidence type="ECO:0000313" key="9">
    <source>
        <dbReference type="Proteomes" id="UP000322983"/>
    </source>
</evidence>
<evidence type="ECO:0000313" key="10">
    <source>
        <dbReference type="Proteomes" id="UP000325030"/>
    </source>
</evidence>
<protein>
    <submittedName>
        <fullName evidence="7">L-threonine 3-dehydrogenase</fullName>
    </submittedName>
</protein>
<evidence type="ECO:0000256" key="5">
    <source>
        <dbReference type="ARBA" id="ARBA00023002"/>
    </source>
</evidence>
<feature type="domain" description="Alcohol dehydrogenase-like N-terminal" evidence="6">
    <location>
        <begin position="35"/>
        <end position="123"/>
    </location>
</feature>
<evidence type="ECO:0000256" key="2">
    <source>
        <dbReference type="ARBA" id="ARBA00008072"/>
    </source>
</evidence>
<evidence type="ECO:0000256" key="4">
    <source>
        <dbReference type="ARBA" id="ARBA00022833"/>
    </source>
</evidence>
<dbReference type="OrthoDB" id="73567at2157"/>
<dbReference type="AlphaFoldDB" id="A0A510DYM9"/>
<reference evidence="7 9" key="2">
    <citation type="journal article" date="2020" name="Int. J. Syst. Evol. Microbiol.">
        <title>Sulfuracidifex tepidarius gen. nov., sp. nov. and transfer of Sulfolobus metallicus Huber and Stetter 1992 to the genus Sulfuracidifex as Sulfuracidifex metallicus comb. nov.</title>
        <authorList>
            <person name="Itoh T."/>
            <person name="Miura T."/>
            <person name="Sakai H.D."/>
            <person name="Kato S."/>
            <person name="Ohkuma M."/>
            <person name="Takashina T."/>
        </authorList>
    </citation>
    <scope>NUCLEOTIDE SEQUENCE [LARGE SCALE GENOMIC DNA]</scope>
    <source>
        <strain evidence="7 9">IC-006</strain>
        <strain evidence="8">IC-007</strain>
    </source>
</reference>
<dbReference type="Proteomes" id="UP000325030">
    <property type="component" value="Chromosome"/>
</dbReference>
<dbReference type="Gene3D" id="3.40.50.720">
    <property type="entry name" value="NAD(P)-binding Rossmann-like Domain"/>
    <property type="match status" value="1"/>
</dbReference>
<keyword evidence="3" id="KW-0479">Metal-binding</keyword>
<dbReference type="KEGG" id="step:IC006_2395"/>
<dbReference type="Gene3D" id="3.90.180.10">
    <property type="entry name" value="Medium-chain alcohol dehydrogenases, catalytic domain"/>
    <property type="match status" value="1"/>
</dbReference>
<dbReference type="InterPro" id="IPR013154">
    <property type="entry name" value="ADH-like_N"/>
</dbReference>
<evidence type="ECO:0000256" key="3">
    <source>
        <dbReference type="ARBA" id="ARBA00022723"/>
    </source>
</evidence>
<organism evidence="7 9">
    <name type="scientific">Sulfuracidifex tepidarius</name>
    <dbReference type="NCBI Taxonomy" id="1294262"/>
    <lineage>
        <taxon>Archaea</taxon>
        <taxon>Thermoproteota</taxon>
        <taxon>Thermoprotei</taxon>
        <taxon>Sulfolobales</taxon>
        <taxon>Sulfolobaceae</taxon>
        <taxon>Sulfuracidifex</taxon>
    </lineage>
</organism>
<dbReference type="InterPro" id="IPR011032">
    <property type="entry name" value="GroES-like_sf"/>
</dbReference>
<dbReference type="Pfam" id="PF08240">
    <property type="entry name" value="ADH_N"/>
    <property type="match status" value="1"/>
</dbReference>
<dbReference type="SUPFAM" id="SSF50129">
    <property type="entry name" value="GroES-like"/>
    <property type="match status" value="1"/>
</dbReference>
<dbReference type="EMBL" id="AP018929">
    <property type="protein sequence ID" value="BBG25060.1"/>
    <property type="molecule type" value="Genomic_DNA"/>
</dbReference>
<dbReference type="GO" id="GO:0046872">
    <property type="term" value="F:metal ion binding"/>
    <property type="evidence" value="ECO:0007669"/>
    <property type="project" value="UniProtKB-KW"/>
</dbReference>
<dbReference type="GeneID" id="41718695"/>
<dbReference type="PANTHER" id="PTHR43350">
    <property type="entry name" value="NAD-DEPENDENT ALCOHOL DEHYDROGENASE"/>
    <property type="match status" value="1"/>
</dbReference>
<keyword evidence="9" id="KW-1185">Reference proteome</keyword>
<evidence type="ECO:0000313" key="7">
    <source>
        <dbReference type="EMBL" id="BBG25060.1"/>
    </source>
</evidence>
<dbReference type="PANTHER" id="PTHR43350:SF2">
    <property type="entry name" value="GROES-LIKE ZINC-BINDING ALCOHOL DEHYDROGENASE FAMILY PROTEIN"/>
    <property type="match status" value="1"/>
</dbReference>
<sequence>MRGTDIPCLVVMIAKALVFHNELSMKDVKLEGDYRVLYVGICGTDIAILKGSYKPRKLPLVLGHEFSLEVDGKVYTSEINVVDWTCDYCRRGEYTHCENRKAIGIDLDGAMRENISVPRYLLHRGNTPLASSLAEPTAAVLRMVELLRPSPEDRALVIGDGPVGIISALVLSREGLDVTLKGKHRERMMVASSMGVKVAEPQGKYEVVVEATGGNALNEAVQHVKPMGKVAVKSTHGLNVPLDQTKVAVEEISVIGSRCGPFYLWDKAVRYTKELGLEDMVKMYSFRDYAQAFRDVMERRVVKAVLDLS</sequence>
<evidence type="ECO:0000259" key="6">
    <source>
        <dbReference type="Pfam" id="PF08240"/>
    </source>
</evidence>
<proteinExistence type="inferred from homology"/>
<reference evidence="10" key="1">
    <citation type="submission" date="2018-09" db="EMBL/GenBank/DDBJ databases">
        <title>Complete Genome Sequencing of Sulfolobus sp. JCM 16834.</title>
        <authorList>
            <person name="Kato S."/>
            <person name="Itoh T."/>
            <person name="Ohkuma M."/>
        </authorList>
    </citation>
    <scope>NUCLEOTIDE SEQUENCE [LARGE SCALE GENOMIC DNA]</scope>
    <source>
        <strain evidence="10">IC-007</strain>
    </source>
</reference>
<keyword evidence="4" id="KW-0862">Zinc</keyword>
<comment type="similarity">
    <text evidence="2">Belongs to the zinc-containing alcohol dehydrogenase family.</text>
</comment>
<evidence type="ECO:0000313" key="8">
    <source>
        <dbReference type="EMBL" id="BBG27842.1"/>
    </source>
</evidence>
<dbReference type="RefSeq" id="WP_149528766.1">
    <property type="nucleotide sequence ID" value="NZ_AP018929.1"/>
</dbReference>
<accession>A0A510DYM9</accession>
<dbReference type="GO" id="GO:0016491">
    <property type="term" value="F:oxidoreductase activity"/>
    <property type="evidence" value="ECO:0007669"/>
    <property type="project" value="UniProtKB-KW"/>
</dbReference>
<keyword evidence="5" id="KW-0560">Oxidoreductase</keyword>
<gene>
    <name evidence="7" type="ORF">IC006_2395</name>
    <name evidence="8" type="ORF">IC007_2397</name>
</gene>
<accession>A0A510E5N2</accession>
<dbReference type="SUPFAM" id="SSF51735">
    <property type="entry name" value="NAD(P)-binding Rossmann-fold domains"/>
    <property type="match status" value="1"/>
</dbReference>